<organism evidence="2 3">
    <name type="scientific">Thanatephorus cucumeris (strain AG1-IB / isolate 7/3/14)</name>
    <name type="common">Lettuce bottom rot fungus</name>
    <name type="synonym">Rhizoctonia solani</name>
    <dbReference type="NCBI Taxonomy" id="1108050"/>
    <lineage>
        <taxon>Eukaryota</taxon>
        <taxon>Fungi</taxon>
        <taxon>Dikarya</taxon>
        <taxon>Basidiomycota</taxon>
        <taxon>Agaricomycotina</taxon>
        <taxon>Agaricomycetes</taxon>
        <taxon>Cantharellales</taxon>
        <taxon>Ceratobasidiaceae</taxon>
        <taxon>Rhizoctonia</taxon>
        <taxon>Rhizoctonia solani AG-1</taxon>
    </lineage>
</organism>
<dbReference type="HOGENOM" id="CLU_1008953_0_0_1"/>
<dbReference type="AlphaFoldDB" id="M5C8Z9"/>
<accession>M5C8Z9</accession>
<feature type="region of interest" description="Disordered" evidence="1">
    <location>
        <begin position="91"/>
        <end position="276"/>
    </location>
</feature>
<feature type="compositionally biased region" description="Low complexity" evidence="1">
    <location>
        <begin position="129"/>
        <end position="150"/>
    </location>
</feature>
<reference evidence="2 3" key="1">
    <citation type="journal article" date="2013" name="J. Biotechnol.">
        <title>Establishment and interpretation of the genome sequence of the phytopathogenic fungus Rhizoctonia solani AG1-IB isolate 7/3/14.</title>
        <authorList>
            <person name="Wibberg D.W."/>
            <person name="Jelonek L.J."/>
            <person name="Rupp O.R."/>
            <person name="Hennig M.H."/>
            <person name="Eikmeyer F.E."/>
            <person name="Goesmann A.G."/>
            <person name="Hartmann A.H."/>
            <person name="Borriss R.B."/>
            <person name="Grosch R.G."/>
            <person name="Puehler A.P."/>
            <person name="Schlueter A.S."/>
        </authorList>
    </citation>
    <scope>NUCLEOTIDE SEQUENCE [LARGE SCALE GENOMIC DNA]</scope>
    <source>
        <strain evidence="3">AG1-IB / isolate 7/3/14</strain>
    </source>
</reference>
<dbReference type="EMBL" id="CAOJ01014692">
    <property type="protein sequence ID" value="CCO35505.1"/>
    <property type="molecule type" value="Genomic_DNA"/>
</dbReference>
<name>M5C8Z9_THACB</name>
<dbReference type="Proteomes" id="UP000012065">
    <property type="component" value="Unassembled WGS sequence"/>
</dbReference>
<evidence type="ECO:0000313" key="2">
    <source>
        <dbReference type="EMBL" id="CCO35505.1"/>
    </source>
</evidence>
<gene>
    <name evidence="2" type="ORF">BN14_09623</name>
</gene>
<evidence type="ECO:0000256" key="1">
    <source>
        <dbReference type="SAM" id="MobiDB-lite"/>
    </source>
</evidence>
<comment type="caution">
    <text evidence="2">The sequence shown here is derived from an EMBL/GenBank/DDBJ whole genome shotgun (WGS) entry which is preliminary data.</text>
</comment>
<protein>
    <submittedName>
        <fullName evidence="2">Uncharacterized protein</fullName>
    </submittedName>
</protein>
<evidence type="ECO:0000313" key="3">
    <source>
        <dbReference type="Proteomes" id="UP000012065"/>
    </source>
</evidence>
<sequence length="276" mass="30058">MDLGEDPSDDDSDNKSKTTDAQKTIYCSIRKCTRLAMNAIIPGASHGKLYWSQITSAERTAVHAEVLEMNPYLRRFPGGWITEVIMQRQLRTSRNTRERNRKKRNKQPEPLSLLSNKKRNSGSNKTNRASGAPATAAHASSSGQGPAKAAAPKKRTLSTDEDNATAPEVPALCPKPGNSKQTDEPEPEAQVPPRKKPKTLFGYFQPKAAQSAAKISNQTEDFEELTAAGKNHETPRSTASGHDSDQDDWGDNTGTSTTRKAANLDVQRGNNGDSTN</sequence>
<proteinExistence type="predicted"/>